<dbReference type="Proteomes" id="UP000078542">
    <property type="component" value="Unassembled WGS sequence"/>
</dbReference>
<sequence length="75" mass="8380">MSTRLPDHTYIFSTCGSCLARSIRTTSYSEFPLTDVFGKLIEQPFQETDTGKHQSSVAVNAAHAYTMREEDGMSE</sequence>
<reference evidence="1 2" key="1">
    <citation type="submission" date="2016-03" db="EMBL/GenBank/DDBJ databases">
        <title>Cyphomyrmex costatus WGS genome.</title>
        <authorList>
            <person name="Nygaard S."/>
            <person name="Hu H."/>
            <person name="Boomsma J."/>
            <person name="Zhang G."/>
        </authorList>
    </citation>
    <scope>NUCLEOTIDE SEQUENCE [LARGE SCALE GENOMIC DNA]</scope>
    <source>
        <strain evidence="1">MS0001</strain>
        <tissue evidence="1">Whole body</tissue>
    </source>
</reference>
<dbReference type="AlphaFoldDB" id="A0A195CKF7"/>
<evidence type="ECO:0000313" key="1">
    <source>
        <dbReference type="EMBL" id="KYN01206.1"/>
    </source>
</evidence>
<dbReference type="EMBL" id="KQ977634">
    <property type="protein sequence ID" value="KYN01206.1"/>
    <property type="molecule type" value="Genomic_DNA"/>
</dbReference>
<protein>
    <submittedName>
        <fullName evidence="1">Uncharacterized protein</fullName>
    </submittedName>
</protein>
<accession>A0A195CKF7</accession>
<gene>
    <name evidence="1" type="ORF">ALC62_08049</name>
</gene>
<name>A0A195CKF7_9HYME</name>
<proteinExistence type="predicted"/>
<organism evidence="1 2">
    <name type="scientific">Cyphomyrmex costatus</name>
    <dbReference type="NCBI Taxonomy" id="456900"/>
    <lineage>
        <taxon>Eukaryota</taxon>
        <taxon>Metazoa</taxon>
        <taxon>Ecdysozoa</taxon>
        <taxon>Arthropoda</taxon>
        <taxon>Hexapoda</taxon>
        <taxon>Insecta</taxon>
        <taxon>Pterygota</taxon>
        <taxon>Neoptera</taxon>
        <taxon>Endopterygota</taxon>
        <taxon>Hymenoptera</taxon>
        <taxon>Apocrita</taxon>
        <taxon>Aculeata</taxon>
        <taxon>Formicoidea</taxon>
        <taxon>Formicidae</taxon>
        <taxon>Myrmicinae</taxon>
        <taxon>Cyphomyrmex</taxon>
    </lineage>
</organism>
<keyword evidence="2" id="KW-1185">Reference proteome</keyword>
<evidence type="ECO:0000313" key="2">
    <source>
        <dbReference type="Proteomes" id="UP000078542"/>
    </source>
</evidence>